<dbReference type="InterPro" id="IPR054722">
    <property type="entry name" value="PolX-like_BBD"/>
</dbReference>
<keyword evidence="3" id="KW-0064">Aspartyl protease</keyword>
<feature type="region of interest" description="Disordered" evidence="5">
    <location>
        <begin position="636"/>
        <end position="679"/>
    </location>
</feature>
<gene>
    <name evidence="7" type="primary">POLX_2090</name>
    <name evidence="7" type="ORF">CK203_055855</name>
</gene>
<dbReference type="Pfam" id="PF07727">
    <property type="entry name" value="RVT_2"/>
    <property type="match status" value="1"/>
</dbReference>
<dbReference type="SUPFAM" id="SSF53098">
    <property type="entry name" value="Ribonuclease H-like"/>
    <property type="match status" value="1"/>
</dbReference>
<feature type="region of interest" description="Disordered" evidence="5">
    <location>
        <begin position="163"/>
        <end position="219"/>
    </location>
</feature>
<dbReference type="InterPro" id="IPR036397">
    <property type="entry name" value="RNaseH_sf"/>
</dbReference>
<dbReference type="PANTHER" id="PTHR42648:SF28">
    <property type="entry name" value="TRANSPOSON-ENCODED PROTEIN WITH RIBONUCLEASE H-LIKE AND RETROVIRUS ZINC FINGER-LIKE DOMAINS"/>
    <property type="match status" value="1"/>
</dbReference>
<evidence type="ECO:0000256" key="2">
    <source>
        <dbReference type="ARBA" id="ARBA00022723"/>
    </source>
</evidence>
<sequence length="1308" mass="149661">MEDLLYVKDYYLHVFASERPENKTDAEWNLLHRQVCGYIRQWVDDNVLNHVSEEKHTRSPWNKLEQLYARKTDNNKLFLIKKMMSLKYQDGTAITDHLNTFQGIINQLAGMNIKFEEEVQGLWLLSTFSDSWETFRTSLSNSTPDGIINMDLVKSCVLNEEMRRKSQGSSSQSNVLVIEKSGRSKSRGPKNRDRSKSKTNKFANGKVKEKKNDNGGEDDQVATTISDFLIVYDSDVVNFACQESSWVIDSGASIHATPQKDFFTSYTSGDFGSVRMGNDGSAKAIGMGDVRLETSNGTMLTLKNVKHIPDIRMNLISTGKLDDEGFCNTFRDSQWKLTRGSMVIAKGNKSSSLYLMQARVIDSSINAVDDDSTFELWHNKLGHMSEKGLMILAKKNLLFGMKKGSLKRCAHCLAGKQTRVAFKTLHHTRKPDDHSRKIWVYTLKTKDQVLDVFKQFHALVERQSGEKLKCIRTDNGGEYSGPFDEYCRQHGFRHQKTPPKTPQLNGLAERMNRTLVERVRCLLSQSQLPRSFWGEALNTIVHVLNLTPCVPLEFDVPDRIWSNNEISYDHLRVFGCKAFVHIPKDERSKLDAKTRPCVFIGYGQDELGYKFYDLVQKKLVRSRDVVFMEDHTIQDIEKTNPMESQHSGDLIDLDPAPLTNLPTQVEDGAHDDQHDMGDVETPTQVEDETHDDQHDMGDVETPTQVEVDDDVHEQSPTAEAPSDIPLRRSTRDRHPSTRYSVDDYVLLTDEGEPESYVEAMKDENKMKWVDAMRDEMESLHENHSFELVKLPKGKRALKNRWVYRVKQEEHTSQPRYKARLVVKRVQSKESFDLEIQQMDVKTAFLHGDLDKEIYMEQPEGFVLKGKEDYVCKLKKSLYGLKQAPRQWYKKFESVMGEQGYRKTTSDHCVFVQKFSDDDFVILLLYVDDILIVCRNVSRIDNLKKQLSKSFAMKDLGPVKRILGIRIERDRASKKLCMLQEQYIEKVFARFNMSKFKVVSSPLASHFKLSSRHSPSTDKEKEDMRRVPYASAIGSLMYAMVCTRPDIAYAVGVVSRFLSNPGRHHWEAVKWIMRYLRGTSKLKLTFGSGKPILVGYTDSDMAGDVDNRKSTSGYLMTFSGGAVSWQSRLQKCVALSTTEAEYIAAVEACKELLWMKCFMQELGFKQQRYVVYCDNQSAIHLSKNSTYHARSKHIDVRYHWMRDALNDNLFEIEKIHTDNNGSDMLTKTLPREKLGVCCSIAGMISSNGRSRFVCGPIDLKFEGEIFNSLISNLNGEDRIWSSGRLLFQSMNNASLSLISSNPGSSDLQL</sequence>
<name>A0A438GP95_VITVI</name>
<evidence type="ECO:0000313" key="7">
    <source>
        <dbReference type="EMBL" id="RVW74036.1"/>
    </source>
</evidence>
<evidence type="ECO:0000313" key="8">
    <source>
        <dbReference type="Proteomes" id="UP000288805"/>
    </source>
</evidence>
<dbReference type="SUPFAM" id="SSF56672">
    <property type="entry name" value="DNA/RNA polymerases"/>
    <property type="match status" value="1"/>
</dbReference>
<dbReference type="EMBL" id="QGNW01000378">
    <property type="protein sequence ID" value="RVW74036.1"/>
    <property type="molecule type" value="Genomic_DNA"/>
</dbReference>
<dbReference type="Pfam" id="PF25597">
    <property type="entry name" value="SH3_retrovirus"/>
    <property type="match status" value="1"/>
</dbReference>
<dbReference type="Pfam" id="PF22936">
    <property type="entry name" value="Pol_BBD"/>
    <property type="match status" value="1"/>
</dbReference>
<dbReference type="InterPro" id="IPR043502">
    <property type="entry name" value="DNA/RNA_pol_sf"/>
</dbReference>
<dbReference type="Gene3D" id="3.30.420.10">
    <property type="entry name" value="Ribonuclease H-like superfamily/Ribonuclease H"/>
    <property type="match status" value="1"/>
</dbReference>
<comment type="caution">
    <text evidence="7">The sequence shown here is derived from an EMBL/GenBank/DDBJ whole genome shotgun (WGS) entry which is preliminary data.</text>
</comment>
<dbReference type="InterPro" id="IPR012337">
    <property type="entry name" value="RNaseH-like_sf"/>
</dbReference>
<dbReference type="Pfam" id="PF14223">
    <property type="entry name" value="Retrotran_gag_2"/>
    <property type="match status" value="1"/>
</dbReference>
<protein>
    <submittedName>
        <fullName evidence="7">Retrovirus-related Pol polyprotein from transposon TNT 1-94</fullName>
    </submittedName>
</protein>
<dbReference type="GO" id="GO:0015074">
    <property type="term" value="P:DNA integration"/>
    <property type="evidence" value="ECO:0007669"/>
    <property type="project" value="InterPro"/>
</dbReference>
<dbReference type="Pfam" id="PF13976">
    <property type="entry name" value="gag_pre-integrs"/>
    <property type="match status" value="1"/>
</dbReference>
<dbReference type="CDD" id="cd09272">
    <property type="entry name" value="RNase_HI_RT_Ty1"/>
    <property type="match status" value="1"/>
</dbReference>
<feature type="compositionally biased region" description="Basic and acidic residues" evidence="5">
    <location>
        <begin position="667"/>
        <end position="677"/>
    </location>
</feature>
<reference evidence="7 8" key="1">
    <citation type="journal article" date="2018" name="PLoS Genet.">
        <title>Population sequencing reveals clonal diversity and ancestral inbreeding in the grapevine cultivar Chardonnay.</title>
        <authorList>
            <person name="Roach M.J."/>
            <person name="Johnson D.L."/>
            <person name="Bohlmann J."/>
            <person name="van Vuuren H.J."/>
            <person name="Jones S.J."/>
            <person name="Pretorius I.S."/>
            <person name="Schmidt S.A."/>
            <person name="Borneman A.R."/>
        </authorList>
    </citation>
    <scope>NUCLEOTIDE SEQUENCE [LARGE SCALE GENOMIC DNA]</scope>
    <source>
        <strain evidence="8">cv. Chardonnay</strain>
        <tissue evidence="7">Leaf</tissue>
    </source>
</reference>
<proteinExistence type="predicted"/>
<dbReference type="PROSITE" id="PS50994">
    <property type="entry name" value="INTEGRASE"/>
    <property type="match status" value="1"/>
</dbReference>
<dbReference type="GO" id="GO:0046872">
    <property type="term" value="F:metal ion binding"/>
    <property type="evidence" value="ECO:0007669"/>
    <property type="project" value="UniProtKB-KW"/>
</dbReference>
<evidence type="ECO:0000256" key="4">
    <source>
        <dbReference type="ARBA" id="ARBA00022801"/>
    </source>
</evidence>
<dbReference type="InterPro" id="IPR057670">
    <property type="entry name" value="SH3_retrovirus"/>
</dbReference>
<evidence type="ECO:0000256" key="1">
    <source>
        <dbReference type="ARBA" id="ARBA00022670"/>
    </source>
</evidence>
<dbReference type="InterPro" id="IPR039537">
    <property type="entry name" value="Retrotran_Ty1/copia-like"/>
</dbReference>
<dbReference type="GO" id="GO:0006508">
    <property type="term" value="P:proteolysis"/>
    <property type="evidence" value="ECO:0007669"/>
    <property type="project" value="UniProtKB-KW"/>
</dbReference>
<feature type="region of interest" description="Disordered" evidence="5">
    <location>
        <begin position="709"/>
        <end position="736"/>
    </location>
</feature>
<accession>A0A438GP95</accession>
<dbReference type="GO" id="GO:0003676">
    <property type="term" value="F:nucleic acid binding"/>
    <property type="evidence" value="ECO:0007669"/>
    <property type="project" value="InterPro"/>
</dbReference>
<dbReference type="Proteomes" id="UP000288805">
    <property type="component" value="Unassembled WGS sequence"/>
</dbReference>
<organism evidence="7 8">
    <name type="scientific">Vitis vinifera</name>
    <name type="common">Grape</name>
    <dbReference type="NCBI Taxonomy" id="29760"/>
    <lineage>
        <taxon>Eukaryota</taxon>
        <taxon>Viridiplantae</taxon>
        <taxon>Streptophyta</taxon>
        <taxon>Embryophyta</taxon>
        <taxon>Tracheophyta</taxon>
        <taxon>Spermatophyta</taxon>
        <taxon>Magnoliopsida</taxon>
        <taxon>eudicotyledons</taxon>
        <taxon>Gunneridae</taxon>
        <taxon>Pentapetalae</taxon>
        <taxon>rosids</taxon>
        <taxon>Vitales</taxon>
        <taxon>Vitaceae</taxon>
        <taxon>Viteae</taxon>
        <taxon>Vitis</taxon>
    </lineage>
</organism>
<dbReference type="GO" id="GO:0004190">
    <property type="term" value="F:aspartic-type endopeptidase activity"/>
    <property type="evidence" value="ECO:0007669"/>
    <property type="project" value="UniProtKB-KW"/>
</dbReference>
<evidence type="ECO:0000256" key="5">
    <source>
        <dbReference type="SAM" id="MobiDB-lite"/>
    </source>
</evidence>
<keyword evidence="1" id="KW-0645">Protease</keyword>
<keyword evidence="2" id="KW-0479">Metal-binding</keyword>
<dbReference type="PANTHER" id="PTHR42648">
    <property type="entry name" value="TRANSPOSASE, PUTATIVE-RELATED"/>
    <property type="match status" value="1"/>
</dbReference>
<dbReference type="InterPro" id="IPR025724">
    <property type="entry name" value="GAG-pre-integrase_dom"/>
</dbReference>
<evidence type="ECO:0000259" key="6">
    <source>
        <dbReference type="PROSITE" id="PS50994"/>
    </source>
</evidence>
<dbReference type="InterPro" id="IPR001584">
    <property type="entry name" value="Integrase_cat-core"/>
</dbReference>
<evidence type="ECO:0000256" key="3">
    <source>
        <dbReference type="ARBA" id="ARBA00022750"/>
    </source>
</evidence>
<feature type="domain" description="Integrase catalytic" evidence="6">
    <location>
        <begin position="432"/>
        <end position="565"/>
    </location>
</feature>
<dbReference type="InterPro" id="IPR013103">
    <property type="entry name" value="RVT_2"/>
</dbReference>
<keyword evidence="4" id="KW-0378">Hydrolase</keyword>